<keyword evidence="6" id="KW-1185">Reference proteome</keyword>
<evidence type="ECO:0000313" key="5">
    <source>
        <dbReference type="EMBL" id="BES81113.1"/>
    </source>
</evidence>
<evidence type="ECO:0000256" key="1">
    <source>
        <dbReference type="ARBA" id="ARBA00022448"/>
    </source>
</evidence>
<proteinExistence type="predicted"/>
<evidence type="ECO:0000256" key="3">
    <source>
        <dbReference type="ARBA" id="ARBA00022840"/>
    </source>
</evidence>
<dbReference type="Gene3D" id="3.40.50.300">
    <property type="entry name" value="P-loop containing nucleotide triphosphate hydrolases"/>
    <property type="match status" value="1"/>
</dbReference>
<name>A0ABM8IY72_9CREN</name>
<dbReference type="EMBL" id="AP028907">
    <property type="protein sequence ID" value="BES81113.1"/>
    <property type="molecule type" value="Genomic_DNA"/>
</dbReference>
<dbReference type="InterPro" id="IPR003439">
    <property type="entry name" value="ABC_transporter-like_ATP-bd"/>
</dbReference>
<keyword evidence="2" id="KW-0547">Nucleotide-binding</keyword>
<reference evidence="5 6" key="1">
    <citation type="submission" date="2023-09" db="EMBL/GenBank/DDBJ databases">
        <title>Pyrofollis japonicus gen. nov. sp. nov., a novel member of the family Pyrodictiaceae isolated from the Iheya North hydrothermal field.</title>
        <authorList>
            <person name="Miyazaki U."/>
            <person name="Sanari M."/>
            <person name="Tame A."/>
            <person name="Kitajima M."/>
            <person name="Okamoto A."/>
            <person name="Sawayama S."/>
            <person name="Miyazaki J."/>
            <person name="Takai K."/>
            <person name="Nakagawa S."/>
        </authorList>
    </citation>
    <scope>NUCLEOTIDE SEQUENCE [LARGE SCALE GENOMIC DNA]</scope>
    <source>
        <strain evidence="5 6">AV2</strain>
    </source>
</reference>
<feature type="domain" description="ABC transporter" evidence="4">
    <location>
        <begin position="6"/>
        <end position="238"/>
    </location>
</feature>
<dbReference type="InterPro" id="IPR027417">
    <property type="entry name" value="P-loop_NTPase"/>
</dbReference>
<evidence type="ECO:0000259" key="4">
    <source>
        <dbReference type="PROSITE" id="PS50893"/>
    </source>
</evidence>
<protein>
    <submittedName>
        <fullName evidence="5">ABC transporter ATP-binding protein</fullName>
    </submittedName>
</protein>
<evidence type="ECO:0000313" key="6">
    <source>
        <dbReference type="Proteomes" id="UP001341135"/>
    </source>
</evidence>
<dbReference type="GeneID" id="89288705"/>
<dbReference type="CDD" id="cd03219">
    <property type="entry name" value="ABC_Mj1267_LivG_branched"/>
    <property type="match status" value="1"/>
</dbReference>
<dbReference type="PROSITE" id="PS50893">
    <property type="entry name" value="ABC_TRANSPORTER_2"/>
    <property type="match status" value="1"/>
</dbReference>
<dbReference type="GO" id="GO:0005524">
    <property type="term" value="F:ATP binding"/>
    <property type="evidence" value="ECO:0007669"/>
    <property type="project" value="UniProtKB-KW"/>
</dbReference>
<dbReference type="InterPro" id="IPR051120">
    <property type="entry name" value="ABC_AA/LPS_Transport"/>
</dbReference>
<accession>A0ABM8IY72</accession>
<dbReference type="PANTHER" id="PTHR45772:SF7">
    <property type="entry name" value="AMINO ACID ABC TRANSPORTER ATP-BINDING PROTEIN"/>
    <property type="match status" value="1"/>
</dbReference>
<dbReference type="PANTHER" id="PTHR45772">
    <property type="entry name" value="CONSERVED COMPONENT OF ABC TRANSPORTER FOR NATURAL AMINO ACIDS-RELATED"/>
    <property type="match status" value="1"/>
</dbReference>
<dbReference type="Pfam" id="PF12399">
    <property type="entry name" value="BCA_ABC_TP_C"/>
    <property type="match status" value="1"/>
</dbReference>
<organism evidence="5 6">
    <name type="scientific">Pyrodictium abyssi</name>
    <dbReference type="NCBI Taxonomy" id="54256"/>
    <lineage>
        <taxon>Archaea</taxon>
        <taxon>Thermoproteota</taxon>
        <taxon>Thermoprotei</taxon>
        <taxon>Desulfurococcales</taxon>
        <taxon>Pyrodictiaceae</taxon>
        <taxon>Pyrodictium</taxon>
    </lineage>
</organism>
<sequence length="240" mass="26776">MAERLLVVEGVSKRFGGLTALEGVSFTMREGERLGLIGPNGAGKTTLFNCITGVYRPDRGRIVFRGTDITGWPPHRITRIGIARTFQIVRPLAKMTVLDNVAVGALLHTSDVDEARRKALEVLELVGLYEKRHVPAQSLTLIEKKRLEVARALATEPRLLLLDEIAAGLRPAEVDRLLDMLFEVNRRGVSMIMVEHVMRAVMNFAERIIVLQYGRKIAEGKPEEVARDPRVIDAYLGTEE</sequence>
<gene>
    <name evidence="5" type="ORF">PABY_06800</name>
</gene>
<dbReference type="RefSeq" id="WP_338251929.1">
    <property type="nucleotide sequence ID" value="NZ_AP028907.1"/>
</dbReference>
<dbReference type="SMART" id="SM00382">
    <property type="entry name" value="AAA"/>
    <property type="match status" value="1"/>
</dbReference>
<evidence type="ECO:0000256" key="2">
    <source>
        <dbReference type="ARBA" id="ARBA00022741"/>
    </source>
</evidence>
<keyword evidence="1" id="KW-0813">Transport</keyword>
<dbReference type="Pfam" id="PF00005">
    <property type="entry name" value="ABC_tran"/>
    <property type="match status" value="1"/>
</dbReference>
<dbReference type="InterPro" id="IPR032823">
    <property type="entry name" value="BCA_ABC_TP_C"/>
</dbReference>
<dbReference type="InterPro" id="IPR003593">
    <property type="entry name" value="AAA+_ATPase"/>
</dbReference>
<keyword evidence="3 5" id="KW-0067">ATP-binding</keyword>
<dbReference type="SUPFAM" id="SSF52540">
    <property type="entry name" value="P-loop containing nucleoside triphosphate hydrolases"/>
    <property type="match status" value="1"/>
</dbReference>
<dbReference type="Proteomes" id="UP001341135">
    <property type="component" value="Chromosome"/>
</dbReference>